<dbReference type="InterPro" id="IPR003615">
    <property type="entry name" value="HNH_nuc"/>
</dbReference>
<organism evidence="1 2">
    <name type="scientific">Sphingomonas koreensis</name>
    <dbReference type="NCBI Taxonomy" id="93064"/>
    <lineage>
        <taxon>Bacteria</taxon>
        <taxon>Pseudomonadati</taxon>
        <taxon>Pseudomonadota</taxon>
        <taxon>Alphaproteobacteria</taxon>
        <taxon>Sphingomonadales</taxon>
        <taxon>Sphingomonadaceae</taxon>
        <taxon>Sphingomonas</taxon>
    </lineage>
</organism>
<evidence type="ECO:0000313" key="2">
    <source>
        <dbReference type="Proteomes" id="UP000287746"/>
    </source>
</evidence>
<dbReference type="Proteomes" id="UP000287746">
    <property type="component" value="Unassembled WGS sequence"/>
</dbReference>
<dbReference type="CDD" id="cd00085">
    <property type="entry name" value="HNHc"/>
    <property type="match status" value="1"/>
</dbReference>
<protein>
    <submittedName>
        <fullName evidence="1">HNH endonuclease</fullName>
    </submittedName>
</protein>
<keyword evidence="1" id="KW-0540">Nuclease</keyword>
<comment type="caution">
    <text evidence="1">The sequence shown here is derived from an EMBL/GenBank/DDBJ whole genome shotgun (WGS) entry which is preliminary data.</text>
</comment>
<keyword evidence="1" id="KW-0378">Hydrolase</keyword>
<accession>A0A430G4F1</accession>
<proteinExistence type="predicted"/>
<dbReference type="EMBL" id="QQYZ01000007">
    <property type="protein sequence ID" value="RSY85977.1"/>
    <property type="molecule type" value="Genomic_DNA"/>
</dbReference>
<evidence type="ECO:0000313" key="1">
    <source>
        <dbReference type="EMBL" id="RSY85977.1"/>
    </source>
</evidence>
<keyword evidence="1" id="KW-0255">Endonuclease</keyword>
<gene>
    <name evidence="1" type="ORF">DAH66_09805</name>
</gene>
<dbReference type="AlphaFoldDB" id="A0A430G4F1"/>
<dbReference type="RefSeq" id="WP_126004366.1">
    <property type="nucleotide sequence ID" value="NZ_QQYZ01000007.1"/>
</dbReference>
<dbReference type="GO" id="GO:0004519">
    <property type="term" value="F:endonuclease activity"/>
    <property type="evidence" value="ECO:0007669"/>
    <property type="project" value="UniProtKB-KW"/>
</dbReference>
<sequence length="398" mass="44361">MNDKFAEMGSENALPPVKRKQFSTELRAAIWEAHKRRCPYTGDRIAFAELEIDHVVPITAAPKELQRLIDEQIVPADFDLNGLNNLLPTKGFQNGRKSAVVRPNNVLLHFLDIAEQHRAAVEAIAAAEFDNRKLLAAYLQLKAQADRNSLDVLDVVDIHRQQEGLTRLRHVPELNGGEDVTLINAELARELMSKPFALGGGGITQVVLQNDADEPTLCANCLEFVAAQAQGLWPLTQFDINCYGMADRNCGMLVALEHAKFAPESVLRYPRVTCRDLDRWSSAWIRQVWIEFDGPEDFALFERCRTIADLIAERACRVVSHQDWQVAIEPRKGLAVAISELFRADLDDDGAEEILVFDLAYAPHGTLRAGGVQIAKPDGEGILQPVADEIAKAFRARR</sequence>
<reference evidence="1 2" key="1">
    <citation type="submission" date="2018-07" db="EMBL/GenBank/DDBJ databases">
        <title>Genomic and Epidemiologic Investigation of an Indolent Hospital Outbreak.</title>
        <authorList>
            <person name="Johnson R.C."/>
            <person name="Deming C."/>
            <person name="Conlan S."/>
            <person name="Zellmer C.J."/>
            <person name="Michelin A.V."/>
            <person name="Lee-Lin S."/>
            <person name="Thomas P.J."/>
            <person name="Park M."/>
            <person name="Weingarten R.A."/>
            <person name="Less J."/>
            <person name="Dekker J.P."/>
            <person name="Frank K.M."/>
            <person name="Musser K.A."/>
            <person name="Mcquiston J.R."/>
            <person name="Henderson D.K."/>
            <person name="Lau A.F."/>
            <person name="Palmore T.N."/>
            <person name="Segre J.A."/>
        </authorList>
    </citation>
    <scope>NUCLEOTIDE SEQUENCE [LARGE SCALE GENOMIC DNA]</scope>
    <source>
        <strain evidence="1 2">SK-CDC1_0717</strain>
    </source>
</reference>
<name>A0A430G4F1_9SPHN</name>